<name>A0A1F4XTE0_9BACT</name>
<comment type="caution">
    <text evidence="1">The sequence shown here is derived from an EMBL/GenBank/DDBJ whole genome shotgun (WGS) entry which is preliminary data.</text>
</comment>
<evidence type="ECO:0008006" key="3">
    <source>
        <dbReference type="Google" id="ProtNLM"/>
    </source>
</evidence>
<sequence length="173" mass="18548">MYKRGFTIFFAVLVGSLALAVGLAIYDLLLRELALSQTATQSQYAIYAADTGAECALYWDLNYTDNDKSAFATSSLDNPIVSSLSCNNQNVVISPVVGIPWTTAVPPRTPTSATTVFWVSLGTALSDPCAKVTVEKTIVNPGDPSATTITSRGRNTCDNADPSRLERALEINY</sequence>
<dbReference type="Proteomes" id="UP000178091">
    <property type="component" value="Unassembled WGS sequence"/>
</dbReference>
<dbReference type="EMBL" id="MEWW01000007">
    <property type="protein sequence ID" value="OGC84955.1"/>
    <property type="molecule type" value="Genomic_DNA"/>
</dbReference>
<accession>A0A1F4XTE0</accession>
<evidence type="ECO:0000313" key="2">
    <source>
        <dbReference type="Proteomes" id="UP000178091"/>
    </source>
</evidence>
<organism evidence="1 2">
    <name type="scientific">Candidatus Adlerbacteria bacterium RIFCSPHIGHO2_12_FULL_53_18</name>
    <dbReference type="NCBI Taxonomy" id="1797242"/>
    <lineage>
        <taxon>Bacteria</taxon>
        <taxon>Candidatus Adleribacteriota</taxon>
    </lineage>
</organism>
<protein>
    <recommendedName>
        <fullName evidence="3">Type 4 fimbrial biogenesis protein PilX N-terminal domain-containing protein</fullName>
    </recommendedName>
</protein>
<evidence type="ECO:0000313" key="1">
    <source>
        <dbReference type="EMBL" id="OGC84955.1"/>
    </source>
</evidence>
<proteinExistence type="predicted"/>
<gene>
    <name evidence="1" type="ORF">A3F55_02990</name>
</gene>
<reference evidence="1 2" key="1">
    <citation type="journal article" date="2016" name="Nat. Commun.">
        <title>Thousands of microbial genomes shed light on interconnected biogeochemical processes in an aquifer system.</title>
        <authorList>
            <person name="Anantharaman K."/>
            <person name="Brown C.T."/>
            <person name="Hug L.A."/>
            <person name="Sharon I."/>
            <person name="Castelle C.J."/>
            <person name="Probst A.J."/>
            <person name="Thomas B.C."/>
            <person name="Singh A."/>
            <person name="Wilkins M.J."/>
            <person name="Karaoz U."/>
            <person name="Brodie E.L."/>
            <person name="Williams K.H."/>
            <person name="Hubbard S.S."/>
            <person name="Banfield J.F."/>
        </authorList>
    </citation>
    <scope>NUCLEOTIDE SEQUENCE [LARGE SCALE GENOMIC DNA]</scope>
</reference>
<dbReference type="AlphaFoldDB" id="A0A1F4XTE0"/>